<dbReference type="STRING" id="123214.PERMA_1922"/>
<sequence>MYIKSLRKLTLVLFVSLIPVLFVSCGGGGGGGGETPQVQTQSVEISGKVTINGSAPTNTTFSITANVIDKDGKVISTETTTTALNQQNQQINGSYSLKAGLVSGGKVVITAEAPGYTKATKTIDYQAGSSLTVNLDVKEVVTQTVTVNQGIVINSAGKEYVRIAFFKDQKTGKLMAKTGLQALSADTSEKVLDLAIPLNKLQSGTEQLNVSYKSYTPSIPSDYQDFPGTETTDGDQLVSFGFDYLEITDQEGKNPFVSSQGITAQLVNGEYYRILREVDCDQIKNLIDTGALVDEDPAKEGIQFTFYAFDFDQGGWVTAGQGTFVENSGIDFMNTEWDTIVSSGCDPNSTSTDPTDNSAGCAEYGIITDINNICDGTDIDYVVVSVTNPALEWKNLDYIIPAGSEISCNIKVVDENNNPIAGAYVSANANCMAYVDGMTDSNGNVTLSTIGYSTSCTADVEAWYMMNEGAKTADFNDNCSVTIQISNPYKCTVEGRVVDENNSPVEGMIVWTWTLDYNYTGISATQYYEDFPVGVTDSNGNFSVKTKCNEQGYVYAKFESRMFNVNGTKDNDEISDDGSKVNVGKIQIKNTPPYATLYVDTDPAVGKAIPIELCAYDMEGDYPVIYSIIVKKDGNTVQTFTGQIDSTTFCVTHSYTIDTAGTYSVTAELTDSKGKKGYSINDLVGNIAADGHYLVGDISAGGMRYSWEGFTGVSIWLWGGFEDSDITHSISSNVSYTCYDGNNNVKISGSATGTDYIEAYDYDDTGNAVYCEFTISANDGGTASFTHTKKINIIDQ</sequence>
<dbReference type="eggNOG" id="ENOG5033NYI">
    <property type="taxonomic scope" value="Bacteria"/>
</dbReference>
<keyword evidence="1" id="KW-0449">Lipoprotein</keyword>
<organism evidence="1 2">
    <name type="scientific">Persephonella marina (strain DSM 14350 / EX-H1)</name>
    <dbReference type="NCBI Taxonomy" id="123214"/>
    <lineage>
        <taxon>Bacteria</taxon>
        <taxon>Pseudomonadati</taxon>
        <taxon>Aquificota</taxon>
        <taxon>Aquificia</taxon>
        <taxon>Aquificales</taxon>
        <taxon>Hydrogenothermaceae</taxon>
        <taxon>Persephonella</taxon>
    </lineage>
</organism>
<protein>
    <submittedName>
        <fullName evidence="1">Putative lipoprotein</fullName>
    </submittedName>
</protein>
<keyword evidence="2" id="KW-1185">Reference proteome</keyword>
<dbReference type="PROSITE" id="PS51257">
    <property type="entry name" value="PROKAR_LIPOPROTEIN"/>
    <property type="match status" value="1"/>
</dbReference>
<dbReference type="Proteomes" id="UP000001366">
    <property type="component" value="Chromosome"/>
</dbReference>
<dbReference type="EMBL" id="CP001230">
    <property type="protein sequence ID" value="ACO03943.1"/>
    <property type="molecule type" value="Genomic_DNA"/>
</dbReference>
<dbReference type="KEGG" id="pmx:PERMA_1922"/>
<accession>C0QSN7</accession>
<dbReference type="PaxDb" id="123214-PERMA_1922"/>
<gene>
    <name evidence="1" type="ordered locus">PERMA_1922</name>
</gene>
<dbReference type="AlphaFoldDB" id="C0QSN7"/>
<proteinExistence type="predicted"/>
<reference evidence="1 2" key="1">
    <citation type="journal article" date="2009" name="J. Bacteriol.">
        <title>Complete and draft genome sequences of six members of the Aquificales.</title>
        <authorList>
            <person name="Reysenbach A.L."/>
            <person name="Hamamura N."/>
            <person name="Podar M."/>
            <person name="Griffiths E."/>
            <person name="Ferreira S."/>
            <person name="Hochstein R."/>
            <person name="Heidelberg J."/>
            <person name="Johnson J."/>
            <person name="Mead D."/>
            <person name="Pohorille A."/>
            <person name="Sarmiento M."/>
            <person name="Schweighofer K."/>
            <person name="Seshadri R."/>
            <person name="Voytek M.A."/>
        </authorList>
    </citation>
    <scope>NUCLEOTIDE SEQUENCE [LARGE SCALE GENOMIC DNA]</scope>
    <source>
        <strain evidence="2">DSM 14350 / EX-H1</strain>
    </source>
</reference>
<name>C0QSN7_PERMH</name>
<dbReference type="SUPFAM" id="SSF49464">
    <property type="entry name" value="Carboxypeptidase regulatory domain-like"/>
    <property type="match status" value="1"/>
</dbReference>
<dbReference type="HOGENOM" id="CLU_352976_0_0_0"/>
<dbReference type="InterPro" id="IPR008969">
    <property type="entry name" value="CarboxyPept-like_regulatory"/>
</dbReference>
<evidence type="ECO:0000313" key="1">
    <source>
        <dbReference type="EMBL" id="ACO03943.1"/>
    </source>
</evidence>
<evidence type="ECO:0000313" key="2">
    <source>
        <dbReference type="Proteomes" id="UP000001366"/>
    </source>
</evidence>